<dbReference type="Pfam" id="PF13561">
    <property type="entry name" value="adh_short_C2"/>
    <property type="match status" value="1"/>
</dbReference>
<dbReference type="PANTHER" id="PTHR42760">
    <property type="entry name" value="SHORT-CHAIN DEHYDROGENASES/REDUCTASES FAMILY MEMBER"/>
    <property type="match status" value="1"/>
</dbReference>
<dbReference type="PRINTS" id="PR00081">
    <property type="entry name" value="GDHRDH"/>
</dbReference>
<reference evidence="3 4" key="1">
    <citation type="submission" date="2018-06" db="EMBL/GenBank/DDBJ databases">
        <authorList>
            <consortium name="Pathogen Informatics"/>
            <person name="Doyle S."/>
        </authorList>
    </citation>
    <scope>NUCLEOTIDE SEQUENCE [LARGE SCALE GENOMIC DNA]</scope>
    <source>
        <strain evidence="4">NCTC 10815</strain>
    </source>
</reference>
<proteinExistence type="inferred from homology"/>
<evidence type="ECO:0000313" key="4">
    <source>
        <dbReference type="Proteomes" id="UP000254879"/>
    </source>
</evidence>
<name>A0A378MCC8_LISGR</name>
<dbReference type="Proteomes" id="UP000254879">
    <property type="component" value="Unassembled WGS sequence"/>
</dbReference>
<accession>A0A378MCC8</accession>
<comment type="similarity">
    <text evidence="1">Belongs to the short-chain dehydrogenases/reductases (SDR) family.</text>
</comment>
<evidence type="ECO:0000256" key="1">
    <source>
        <dbReference type="ARBA" id="ARBA00006484"/>
    </source>
</evidence>
<gene>
    <name evidence="3" type="primary">fabG_6</name>
    <name evidence="3" type="ORF">NCTC10815_01297</name>
</gene>
<dbReference type="GO" id="GO:0008206">
    <property type="term" value="P:bile acid metabolic process"/>
    <property type="evidence" value="ECO:0007669"/>
    <property type="project" value="UniProtKB-ARBA"/>
</dbReference>
<evidence type="ECO:0000313" key="3">
    <source>
        <dbReference type="EMBL" id="STY43988.1"/>
    </source>
</evidence>
<protein>
    <submittedName>
        <fullName evidence="3">3-oxoacyl-[acyl-carrier-protein] reductase FabG</fullName>
        <ecNumber evidence="3">1.1.1.100</ecNumber>
    </submittedName>
</protein>
<dbReference type="InterPro" id="IPR002347">
    <property type="entry name" value="SDR_fam"/>
</dbReference>
<keyword evidence="2 3" id="KW-0560">Oxidoreductase</keyword>
<dbReference type="PRINTS" id="PR00080">
    <property type="entry name" value="SDRFAMILY"/>
</dbReference>
<dbReference type="InterPro" id="IPR036291">
    <property type="entry name" value="NAD(P)-bd_dom_sf"/>
</dbReference>
<dbReference type="EMBL" id="UGPG01000001">
    <property type="protein sequence ID" value="STY43988.1"/>
    <property type="molecule type" value="Genomic_DNA"/>
</dbReference>
<dbReference type="CDD" id="cd05233">
    <property type="entry name" value="SDR_c"/>
    <property type="match status" value="1"/>
</dbReference>
<dbReference type="FunFam" id="3.40.50.720:FF:000084">
    <property type="entry name" value="Short-chain dehydrogenase reductase"/>
    <property type="match status" value="1"/>
</dbReference>
<dbReference type="EC" id="1.1.1.100" evidence="3"/>
<dbReference type="AlphaFoldDB" id="A0A378MCC8"/>
<dbReference type="RefSeq" id="WP_003754630.1">
    <property type="nucleotide sequence ID" value="NZ_CABKNG010000001.1"/>
</dbReference>
<evidence type="ECO:0000256" key="2">
    <source>
        <dbReference type="ARBA" id="ARBA00023002"/>
    </source>
</evidence>
<sequence length="246" mass="26057">MQPFKDKIAFITGGGSGMGAATAKLLAERGAKVAIFGRRKEKLDQVVFEIEAAGGIAIAIPGDVSIPSDLEKAIKTVVDNFGTLHYAVNNAGMRGYKEKIANMTIEQWDQVIRVNLSSLFYSMKYEIPEILKAGGAIVNISSVFADRGGPTPDYSSAKHAIRGLTRTATIDYGAQGSRVNELQPGVIDTEMTQADLKGTEAVAKTGIPLKRISQGEEIAKAVAFLLSEEASYITGASLAVDGGFLA</sequence>
<organism evidence="3 4">
    <name type="scientific">Listeria grayi</name>
    <name type="common">Listeria murrayi</name>
    <dbReference type="NCBI Taxonomy" id="1641"/>
    <lineage>
        <taxon>Bacteria</taxon>
        <taxon>Bacillati</taxon>
        <taxon>Bacillota</taxon>
        <taxon>Bacilli</taxon>
        <taxon>Bacillales</taxon>
        <taxon>Listeriaceae</taxon>
        <taxon>Listeria</taxon>
    </lineage>
</organism>
<dbReference type="Gene3D" id="3.40.50.720">
    <property type="entry name" value="NAD(P)-binding Rossmann-like Domain"/>
    <property type="match status" value="1"/>
</dbReference>
<dbReference type="PANTHER" id="PTHR42760:SF133">
    <property type="entry name" value="3-OXOACYL-[ACYL-CARRIER-PROTEIN] REDUCTASE"/>
    <property type="match status" value="1"/>
</dbReference>
<dbReference type="SUPFAM" id="SSF51735">
    <property type="entry name" value="NAD(P)-binding Rossmann-fold domains"/>
    <property type="match status" value="1"/>
</dbReference>
<dbReference type="GO" id="GO:0004316">
    <property type="term" value="F:3-oxoacyl-[acyl-carrier-protein] reductase (NADPH) activity"/>
    <property type="evidence" value="ECO:0007669"/>
    <property type="project" value="UniProtKB-EC"/>
</dbReference>